<accession>A0A1T5GSJ8</accession>
<dbReference type="RefSeq" id="WP_079645945.1">
    <property type="nucleotide sequence ID" value="NZ_FUZF01000033.1"/>
</dbReference>
<feature type="domain" description="SusD-like N-terminal" evidence="2">
    <location>
        <begin position="23"/>
        <end position="226"/>
    </location>
</feature>
<gene>
    <name evidence="3" type="ORF">SAMN05660841_04331</name>
</gene>
<name>A0A1T5GSJ8_9SPHI</name>
<dbReference type="OrthoDB" id="629561at2"/>
<organism evidence="3 4">
    <name type="scientific">Sphingobacterium nematocida</name>
    <dbReference type="NCBI Taxonomy" id="1513896"/>
    <lineage>
        <taxon>Bacteria</taxon>
        <taxon>Pseudomonadati</taxon>
        <taxon>Bacteroidota</taxon>
        <taxon>Sphingobacteriia</taxon>
        <taxon>Sphingobacteriales</taxon>
        <taxon>Sphingobacteriaceae</taxon>
        <taxon>Sphingobacterium</taxon>
    </lineage>
</organism>
<dbReference type="PROSITE" id="PS50005">
    <property type="entry name" value="TPR"/>
    <property type="match status" value="1"/>
</dbReference>
<dbReference type="Proteomes" id="UP000190150">
    <property type="component" value="Unassembled WGS sequence"/>
</dbReference>
<evidence type="ECO:0000259" key="2">
    <source>
        <dbReference type="Pfam" id="PF14322"/>
    </source>
</evidence>
<feature type="repeat" description="TPR" evidence="1">
    <location>
        <begin position="215"/>
        <end position="248"/>
    </location>
</feature>
<dbReference type="Pfam" id="PF14322">
    <property type="entry name" value="SusD-like_3"/>
    <property type="match status" value="1"/>
</dbReference>
<dbReference type="PROSITE" id="PS51257">
    <property type="entry name" value="PROKAR_LIPOPROTEIN"/>
    <property type="match status" value="1"/>
</dbReference>
<dbReference type="STRING" id="1513896.SAMN05660841_04331"/>
<evidence type="ECO:0000313" key="4">
    <source>
        <dbReference type="Proteomes" id="UP000190150"/>
    </source>
</evidence>
<evidence type="ECO:0000256" key="1">
    <source>
        <dbReference type="PROSITE-ProRule" id="PRU00339"/>
    </source>
</evidence>
<reference evidence="4" key="1">
    <citation type="submission" date="2017-02" db="EMBL/GenBank/DDBJ databases">
        <authorList>
            <person name="Varghese N."/>
            <person name="Submissions S."/>
        </authorList>
    </citation>
    <scope>NUCLEOTIDE SEQUENCE [LARGE SCALE GENOMIC DNA]</scope>
    <source>
        <strain evidence="4">DSM 24091</strain>
    </source>
</reference>
<dbReference type="InterPro" id="IPR019734">
    <property type="entry name" value="TPR_rpt"/>
</dbReference>
<proteinExistence type="predicted"/>
<dbReference type="InterPro" id="IPR011990">
    <property type="entry name" value="TPR-like_helical_dom_sf"/>
</dbReference>
<dbReference type="InterPro" id="IPR033985">
    <property type="entry name" value="SusD-like_N"/>
</dbReference>
<dbReference type="SMART" id="SM00028">
    <property type="entry name" value="TPR"/>
    <property type="match status" value="1"/>
</dbReference>
<evidence type="ECO:0000313" key="3">
    <source>
        <dbReference type="EMBL" id="SKC11366.1"/>
    </source>
</evidence>
<dbReference type="AlphaFoldDB" id="A0A1T5GSJ8"/>
<dbReference type="SUPFAM" id="SSF48452">
    <property type="entry name" value="TPR-like"/>
    <property type="match status" value="1"/>
</dbReference>
<keyword evidence="4" id="KW-1185">Reference proteome</keyword>
<keyword evidence="1" id="KW-0802">TPR repeat</keyword>
<dbReference type="EMBL" id="FUZF01000033">
    <property type="protein sequence ID" value="SKC11366.1"/>
    <property type="molecule type" value="Genomic_DNA"/>
</dbReference>
<dbReference type="Gene3D" id="1.25.40.390">
    <property type="match status" value="1"/>
</dbReference>
<protein>
    <submittedName>
        <fullName evidence="3">Starch-binding associating with outer membrane</fullName>
    </submittedName>
</protein>
<sequence>MKKNTLIYAVIGAICLMMTSCNDYLNILPTGKKIPTTYGDFEALLRDEYGVHSVPVRQASMLLNDFFVSASTLNFERLSEVNYNWKESENRIAFNNSDESTYYQGYASIATCNLLIEYAPSMTEGTAIQKNQLIATAKVIRALNYYTLANYYAATYDAATANTLKSVPLIESANIEAAHRQVSIQELYDFMIGDIEQALPVLDNEGLTALHPGKGAAYTLLARIYLQMENYPKALENAQKALAIKNDLYDWNAYYENNKAAIENPTNYTRRQSPMNHSYVETYYFRHGTNANFESSETLVRTDRAQRFETGDVKFASRWKLRTVGTDTYYYGTLIGYFNTHGLTTAEAYLIEAECLARANRVSDAMTVLNKLRKTRIRTDLYQNLSATDPVEAVKLIQRTKQNEFIQSIVPFADRRRLNKDPQYATTLTKTENGQALSLSPTSHLWIMPFPQGALDNPGNGTIEQNVDR</sequence>